<feature type="domain" description="Peripheral subunit-binding (PSBD)" evidence="9">
    <location>
        <begin position="116"/>
        <end position="153"/>
    </location>
</feature>
<dbReference type="Proteomes" id="UP000308230">
    <property type="component" value="Unassembled WGS sequence"/>
</dbReference>
<feature type="region of interest" description="Disordered" evidence="7">
    <location>
        <begin position="84"/>
        <end position="113"/>
    </location>
</feature>
<accession>A0A5R9F9L2</accession>
<reference evidence="10 11" key="1">
    <citation type="submission" date="2019-04" db="EMBL/GenBank/DDBJ databases">
        <title>Bacillus caeni sp. nov., a bacterium isolated from mangrove sediment.</title>
        <authorList>
            <person name="Huang H."/>
            <person name="Mo K."/>
            <person name="Hu Y."/>
        </authorList>
    </citation>
    <scope>NUCLEOTIDE SEQUENCE [LARGE SCALE GENOMIC DNA]</scope>
    <source>
        <strain evidence="10 11">HB172195</strain>
    </source>
</reference>
<evidence type="ECO:0000256" key="7">
    <source>
        <dbReference type="SAM" id="MobiDB-lite"/>
    </source>
</evidence>
<feature type="region of interest" description="Disordered" evidence="7">
    <location>
        <begin position="154"/>
        <end position="192"/>
    </location>
</feature>
<evidence type="ECO:0000313" key="10">
    <source>
        <dbReference type="EMBL" id="TLS36395.1"/>
    </source>
</evidence>
<evidence type="ECO:0000259" key="9">
    <source>
        <dbReference type="PROSITE" id="PS51826"/>
    </source>
</evidence>
<evidence type="ECO:0000256" key="4">
    <source>
        <dbReference type="ARBA" id="ARBA00022823"/>
    </source>
</evidence>
<dbReference type="InterPro" id="IPR003016">
    <property type="entry name" value="2-oxoA_DH_lipoyl-BS"/>
</dbReference>
<dbReference type="PANTHER" id="PTHR43178:SF5">
    <property type="entry name" value="LIPOAMIDE ACYLTRANSFERASE COMPONENT OF BRANCHED-CHAIN ALPHA-KETO ACID DEHYDROGENASE COMPLEX, MITOCHONDRIAL"/>
    <property type="match status" value="1"/>
</dbReference>
<evidence type="ECO:0000256" key="5">
    <source>
        <dbReference type="ARBA" id="ARBA00023315"/>
    </source>
</evidence>
<dbReference type="GO" id="GO:0016407">
    <property type="term" value="F:acetyltransferase activity"/>
    <property type="evidence" value="ECO:0007669"/>
    <property type="project" value="TreeGrafter"/>
</dbReference>
<comment type="similarity">
    <text evidence="2 6">Belongs to the 2-oxoacid dehydrogenase family.</text>
</comment>
<evidence type="ECO:0000256" key="6">
    <source>
        <dbReference type="RuleBase" id="RU003423"/>
    </source>
</evidence>
<sequence length="431" mass="47061">MAVEKILMPQLGESVTEGTIEKWLVGVGDKVNKYDPIAEVNTDKVNAEVPSSYTGTIKELVASEGDTLEVGELVCYIEVEGGVSEEETQEASPEQKAIENHDAEAGNEQDQPMKRRYSPAVLRMAQEQDIDLEQVKGSGKGGRITRKDIQAIIDSGEIPKKGGAKTQPTKEAPEPKQAATVPAQQPPKANATEVPVAEGDVEIPVTGVRRAIANNMVRSKHEAPHAWTMVEVDVTNLVNFRNSVKGDFKKKEGYSLTFFSFFIKAVVEALKEFPQMNSMWAGDKIVQKKDINMSIAVGTDDALFVPVIKNADEKSIKGIAREVTELAKKARTGKLKSDEMQGGTFTVNNTGAFGSVQSMGIINYPQAAILQVESIVKRPVVMDNGMIAVRDMVNLCLSLDHRVLDGMVCGHFLARVKEKLENISKENTSVY</sequence>
<name>A0A5R9F9L2_9BACL</name>
<keyword evidence="3 6" id="KW-0808">Transferase</keyword>
<dbReference type="RefSeq" id="WP_138127713.1">
    <property type="nucleotide sequence ID" value="NZ_SWLG01000011.1"/>
</dbReference>
<dbReference type="PROSITE" id="PS00189">
    <property type="entry name" value="LIPOYL"/>
    <property type="match status" value="1"/>
</dbReference>
<dbReference type="InterPro" id="IPR001078">
    <property type="entry name" value="2-oxoacid_DH_actylTfrase"/>
</dbReference>
<dbReference type="EC" id="2.3.1.-" evidence="6"/>
<feature type="domain" description="Lipoyl-binding" evidence="8">
    <location>
        <begin position="3"/>
        <end position="78"/>
    </location>
</feature>
<evidence type="ECO:0000313" key="11">
    <source>
        <dbReference type="Proteomes" id="UP000308230"/>
    </source>
</evidence>
<dbReference type="CDD" id="cd06849">
    <property type="entry name" value="lipoyl_domain"/>
    <property type="match status" value="1"/>
</dbReference>
<dbReference type="PANTHER" id="PTHR43178">
    <property type="entry name" value="DIHYDROLIPOAMIDE ACETYLTRANSFERASE COMPONENT OF PYRUVATE DEHYDROGENASE COMPLEX"/>
    <property type="match status" value="1"/>
</dbReference>
<keyword evidence="4 6" id="KW-0450">Lipoyl</keyword>
<dbReference type="SUPFAM" id="SSF51230">
    <property type="entry name" value="Single hybrid motif"/>
    <property type="match status" value="1"/>
</dbReference>
<dbReference type="InterPro" id="IPR000089">
    <property type="entry name" value="Biotin_lipoyl"/>
</dbReference>
<dbReference type="GO" id="GO:0031405">
    <property type="term" value="F:lipoic acid binding"/>
    <property type="evidence" value="ECO:0007669"/>
    <property type="project" value="TreeGrafter"/>
</dbReference>
<evidence type="ECO:0000259" key="8">
    <source>
        <dbReference type="PROSITE" id="PS50968"/>
    </source>
</evidence>
<organism evidence="10 11">
    <name type="scientific">Exobacillus caeni</name>
    <dbReference type="NCBI Taxonomy" id="2574798"/>
    <lineage>
        <taxon>Bacteria</taxon>
        <taxon>Bacillati</taxon>
        <taxon>Bacillota</taxon>
        <taxon>Bacilli</taxon>
        <taxon>Bacillales</taxon>
        <taxon>Guptibacillaceae</taxon>
        <taxon>Exobacillus</taxon>
    </lineage>
</organism>
<dbReference type="PROSITE" id="PS50968">
    <property type="entry name" value="BIOTINYL_LIPOYL"/>
    <property type="match status" value="1"/>
</dbReference>
<dbReference type="Gene3D" id="2.40.50.100">
    <property type="match status" value="1"/>
</dbReference>
<dbReference type="InterPro" id="IPR004167">
    <property type="entry name" value="PSBD"/>
</dbReference>
<keyword evidence="5 6" id="KW-0012">Acyltransferase</keyword>
<dbReference type="InterPro" id="IPR036625">
    <property type="entry name" value="E3-bd_dom_sf"/>
</dbReference>
<proteinExistence type="inferred from homology"/>
<protein>
    <recommendedName>
        <fullName evidence="6">Dihydrolipoamide acetyltransferase component of pyruvate dehydrogenase complex</fullName>
        <ecNumber evidence="6">2.3.1.-</ecNumber>
    </recommendedName>
</protein>
<dbReference type="OrthoDB" id="9805770at2"/>
<dbReference type="InterPro" id="IPR011053">
    <property type="entry name" value="Single_hybrid_motif"/>
</dbReference>
<dbReference type="FunFam" id="3.30.559.10:FF:000007">
    <property type="entry name" value="Dihydrolipoamide acetyltransferase component of pyruvate dehydrogenase complex"/>
    <property type="match status" value="1"/>
</dbReference>
<keyword evidence="11" id="KW-1185">Reference proteome</keyword>
<dbReference type="Gene3D" id="3.30.559.10">
    <property type="entry name" value="Chloramphenicol acetyltransferase-like domain"/>
    <property type="match status" value="1"/>
</dbReference>
<dbReference type="PROSITE" id="PS51826">
    <property type="entry name" value="PSBD"/>
    <property type="match status" value="1"/>
</dbReference>
<comment type="caution">
    <text evidence="10">The sequence shown here is derived from an EMBL/GenBank/DDBJ whole genome shotgun (WGS) entry which is preliminary data.</text>
</comment>
<evidence type="ECO:0000256" key="2">
    <source>
        <dbReference type="ARBA" id="ARBA00007317"/>
    </source>
</evidence>
<dbReference type="SUPFAM" id="SSF47005">
    <property type="entry name" value="Peripheral subunit-binding domain of 2-oxo acid dehydrogenase complex"/>
    <property type="match status" value="1"/>
</dbReference>
<gene>
    <name evidence="10" type="ORF">FCL54_15820</name>
</gene>
<dbReference type="Pfam" id="PF02817">
    <property type="entry name" value="E3_binding"/>
    <property type="match status" value="1"/>
</dbReference>
<evidence type="ECO:0000256" key="1">
    <source>
        <dbReference type="ARBA" id="ARBA00001938"/>
    </source>
</evidence>
<dbReference type="EMBL" id="SWLG01000011">
    <property type="protein sequence ID" value="TLS36395.1"/>
    <property type="molecule type" value="Genomic_DNA"/>
</dbReference>
<comment type="cofactor">
    <cofactor evidence="1 6">
        <name>(R)-lipoate</name>
        <dbReference type="ChEBI" id="CHEBI:83088"/>
    </cofactor>
</comment>
<dbReference type="Pfam" id="PF00198">
    <property type="entry name" value="2-oxoacid_dh"/>
    <property type="match status" value="1"/>
</dbReference>
<dbReference type="Gene3D" id="4.10.320.10">
    <property type="entry name" value="E3-binding domain"/>
    <property type="match status" value="1"/>
</dbReference>
<dbReference type="AlphaFoldDB" id="A0A5R9F9L2"/>
<dbReference type="InterPro" id="IPR050743">
    <property type="entry name" value="2-oxoacid_DH_E2_comp"/>
</dbReference>
<dbReference type="Pfam" id="PF00364">
    <property type="entry name" value="Biotin_lipoyl"/>
    <property type="match status" value="1"/>
</dbReference>
<evidence type="ECO:0000256" key="3">
    <source>
        <dbReference type="ARBA" id="ARBA00022679"/>
    </source>
</evidence>
<dbReference type="SUPFAM" id="SSF52777">
    <property type="entry name" value="CoA-dependent acyltransferases"/>
    <property type="match status" value="1"/>
</dbReference>
<dbReference type="GO" id="GO:0005737">
    <property type="term" value="C:cytoplasm"/>
    <property type="evidence" value="ECO:0007669"/>
    <property type="project" value="TreeGrafter"/>
</dbReference>
<dbReference type="InterPro" id="IPR023213">
    <property type="entry name" value="CAT-like_dom_sf"/>
</dbReference>